<dbReference type="Pfam" id="PF00916">
    <property type="entry name" value="Sulfate_transp"/>
    <property type="match status" value="1"/>
</dbReference>
<name>A0A975Y2I2_9ACTN</name>
<dbReference type="EMBL" id="CP077062">
    <property type="protein sequence ID" value="QWZ10583.1"/>
    <property type="molecule type" value="Genomic_DNA"/>
</dbReference>
<evidence type="ECO:0000313" key="7">
    <source>
        <dbReference type="EMBL" id="QWZ10583.1"/>
    </source>
</evidence>
<evidence type="ECO:0000313" key="8">
    <source>
        <dbReference type="Proteomes" id="UP000683575"/>
    </source>
</evidence>
<dbReference type="InterPro" id="IPR001902">
    <property type="entry name" value="SLC26A/SulP_fam"/>
</dbReference>
<dbReference type="GO" id="GO:0055085">
    <property type="term" value="P:transmembrane transport"/>
    <property type="evidence" value="ECO:0007669"/>
    <property type="project" value="InterPro"/>
</dbReference>
<protein>
    <submittedName>
        <fullName evidence="7">SulP family inorganic anion transporter</fullName>
    </submittedName>
</protein>
<dbReference type="CDD" id="cd07042">
    <property type="entry name" value="STAS_SulP_like_sulfate_transporter"/>
    <property type="match status" value="1"/>
</dbReference>
<dbReference type="InterPro" id="IPR002645">
    <property type="entry name" value="STAS_dom"/>
</dbReference>
<feature type="transmembrane region" description="Helical" evidence="5">
    <location>
        <begin position="270"/>
        <end position="292"/>
    </location>
</feature>
<dbReference type="PROSITE" id="PS50801">
    <property type="entry name" value="STAS"/>
    <property type="match status" value="1"/>
</dbReference>
<sequence length="540" mass="54585">MLHSPRRDLVAGLTVGVVALPLALGFGISSGLGAGAGLVTAVVAGIAAALLGGSSLQVTGPTGAMTVVLIPIVASFGAPGVLVVGLLAGLVLLAMAVAGLGTYVRFIPLPVVEGFTLGIALIIALQQVPLALGTTGSGDHVYATATSSALAWLRDPHGLAPLMTLAVVAVMLLGSRFRPGLPASLLAVVLATGAAELFHLDVARIGALPSGFPAPRLPAVPWAQLPDLLLPALAVAVLAALESLLSASVADAMSVSERHDPDRELFGQGVANLVSPLFGGLPATAAIARTAVNVRSGATSRLASVVHAVFLLLVVLLLAPLVGRIPLAALAGVLVATALRMVEVGSVRTLLHAGRGDAVVLLGTAAATVALDLVTAVVLGVVAAGAVALRRMARSAVLEQVPLSGEDAPAAHEVEEHALLDEHIVAYRLDGPLFFAAAHRALLELSTLSDVRVVVLRMSHVAAVDVTGASVLRDTITRLEQRGVTVVLSGVRDQHAGVLGALGVFASLAHEGHLFASTPDAIRHARLHVARVPHPAEVSG</sequence>
<feature type="transmembrane region" description="Helical" evidence="5">
    <location>
        <begin position="82"/>
        <end position="103"/>
    </location>
</feature>
<keyword evidence="4 5" id="KW-0472">Membrane</keyword>
<dbReference type="KEGG" id="nps:KRR39_13950"/>
<gene>
    <name evidence="7" type="ORF">KRR39_13950</name>
</gene>
<feature type="transmembrane region" description="Helical" evidence="5">
    <location>
        <begin position="115"/>
        <end position="136"/>
    </location>
</feature>
<comment type="subcellular location">
    <subcellularLocation>
        <location evidence="1">Membrane</location>
        <topology evidence="1">Multi-pass membrane protein</topology>
    </subcellularLocation>
</comment>
<dbReference type="InterPro" id="IPR011547">
    <property type="entry name" value="SLC26A/SulP_dom"/>
</dbReference>
<feature type="transmembrane region" description="Helical" evidence="5">
    <location>
        <begin position="362"/>
        <end position="389"/>
    </location>
</feature>
<feature type="transmembrane region" description="Helical" evidence="5">
    <location>
        <begin position="325"/>
        <end position="342"/>
    </location>
</feature>
<dbReference type="AlphaFoldDB" id="A0A975Y2I2"/>
<evidence type="ECO:0000256" key="4">
    <source>
        <dbReference type="ARBA" id="ARBA00023136"/>
    </source>
</evidence>
<dbReference type="Proteomes" id="UP000683575">
    <property type="component" value="Chromosome"/>
</dbReference>
<feature type="transmembrane region" description="Helical" evidence="5">
    <location>
        <begin position="298"/>
        <end position="318"/>
    </location>
</feature>
<feature type="transmembrane region" description="Helical" evidence="5">
    <location>
        <begin position="185"/>
        <end position="208"/>
    </location>
</feature>
<proteinExistence type="predicted"/>
<organism evidence="7 8">
    <name type="scientific">Nocardioides panacis</name>
    <dbReference type="NCBI Taxonomy" id="2849501"/>
    <lineage>
        <taxon>Bacteria</taxon>
        <taxon>Bacillati</taxon>
        <taxon>Actinomycetota</taxon>
        <taxon>Actinomycetes</taxon>
        <taxon>Propionibacteriales</taxon>
        <taxon>Nocardioidaceae</taxon>
        <taxon>Nocardioides</taxon>
    </lineage>
</organism>
<feature type="transmembrane region" description="Helical" evidence="5">
    <location>
        <begin position="156"/>
        <end position="173"/>
    </location>
</feature>
<feature type="domain" description="STAS" evidence="6">
    <location>
        <begin position="414"/>
        <end position="525"/>
    </location>
</feature>
<keyword evidence="3 5" id="KW-1133">Transmembrane helix</keyword>
<dbReference type="GO" id="GO:0016020">
    <property type="term" value="C:membrane"/>
    <property type="evidence" value="ECO:0007669"/>
    <property type="project" value="UniProtKB-SubCell"/>
</dbReference>
<dbReference type="PANTHER" id="PTHR11814">
    <property type="entry name" value="SULFATE TRANSPORTER"/>
    <property type="match status" value="1"/>
</dbReference>
<evidence type="ECO:0000256" key="5">
    <source>
        <dbReference type="SAM" id="Phobius"/>
    </source>
</evidence>
<evidence type="ECO:0000256" key="3">
    <source>
        <dbReference type="ARBA" id="ARBA00022989"/>
    </source>
</evidence>
<keyword evidence="2 5" id="KW-0812">Transmembrane</keyword>
<evidence type="ECO:0000256" key="1">
    <source>
        <dbReference type="ARBA" id="ARBA00004141"/>
    </source>
</evidence>
<feature type="transmembrane region" description="Helical" evidence="5">
    <location>
        <begin position="228"/>
        <end position="249"/>
    </location>
</feature>
<dbReference type="Pfam" id="PF01740">
    <property type="entry name" value="STAS"/>
    <property type="match status" value="1"/>
</dbReference>
<accession>A0A975Y2I2</accession>
<feature type="transmembrane region" description="Helical" evidence="5">
    <location>
        <begin position="35"/>
        <end position="51"/>
    </location>
</feature>
<keyword evidence="8" id="KW-1185">Reference proteome</keyword>
<evidence type="ECO:0000259" key="6">
    <source>
        <dbReference type="PROSITE" id="PS50801"/>
    </source>
</evidence>
<evidence type="ECO:0000256" key="2">
    <source>
        <dbReference type="ARBA" id="ARBA00022692"/>
    </source>
</evidence>
<reference evidence="7" key="1">
    <citation type="submission" date="2021-06" db="EMBL/GenBank/DDBJ databases">
        <title>Complete genome sequence of Nocardioides sp. G188.</title>
        <authorList>
            <person name="Im W.-T."/>
        </authorList>
    </citation>
    <scope>NUCLEOTIDE SEQUENCE</scope>
    <source>
        <strain evidence="7">G188</strain>
    </source>
</reference>